<dbReference type="Proteomes" id="UP000419743">
    <property type="component" value="Unassembled WGS sequence"/>
</dbReference>
<proteinExistence type="predicted"/>
<comment type="caution">
    <text evidence="1">The sequence shown here is derived from an EMBL/GenBank/DDBJ whole genome shotgun (WGS) entry which is preliminary data.</text>
</comment>
<dbReference type="Gene3D" id="1.10.30.50">
    <property type="match status" value="1"/>
</dbReference>
<sequence>MRRVPRPPAPPTLSSAKAERERAAAAAFYSTWDGAAKYGRYSVYKAPDVKEALERAFANKCAYCESTYGATQPFAVEHYRPKGEVTINGARTPPGYYWLASDWDNLLPSCTDCNSPRAQELPGIKETAGKANAFPIASESRRATRPGQEDREDRLLLHPYLDHPEKHLEFVWQTTGIDEGWVRASRNASGRESRKGQTTIKVCALQRRGLVEARRRVVRQLVGHLESLAALKAAIGRHPQDQGLREQFERGVADVATFVADDAPYTAMTRQVVAAYYDRLFPPD</sequence>
<protein>
    <recommendedName>
        <fullName evidence="3">TIGR02646 family protein</fullName>
    </recommendedName>
</protein>
<evidence type="ECO:0000313" key="1">
    <source>
        <dbReference type="EMBL" id="VZO36670.1"/>
    </source>
</evidence>
<gene>
    <name evidence="1" type="ORF">HALOF300_01853</name>
</gene>
<name>A0A7M4DIA2_9MICO</name>
<reference evidence="1 2" key="1">
    <citation type="submission" date="2019-11" db="EMBL/GenBank/DDBJ databases">
        <authorList>
            <person name="Criscuolo A."/>
        </authorList>
    </citation>
    <scope>NUCLEOTIDE SEQUENCE [LARGE SCALE GENOMIC DNA]</scope>
    <source>
        <strain evidence="1">CIP111667</strain>
    </source>
</reference>
<evidence type="ECO:0000313" key="2">
    <source>
        <dbReference type="Proteomes" id="UP000419743"/>
    </source>
</evidence>
<organism evidence="1 2">
    <name type="scientific">Occultella aeris</name>
    <dbReference type="NCBI Taxonomy" id="2761496"/>
    <lineage>
        <taxon>Bacteria</taxon>
        <taxon>Bacillati</taxon>
        <taxon>Actinomycetota</taxon>
        <taxon>Actinomycetes</taxon>
        <taxon>Micrococcales</taxon>
        <taxon>Ruaniaceae</taxon>
        <taxon>Occultella</taxon>
    </lineage>
</organism>
<keyword evidence="2" id="KW-1185">Reference proteome</keyword>
<evidence type="ECO:0008006" key="3">
    <source>
        <dbReference type="Google" id="ProtNLM"/>
    </source>
</evidence>
<accession>A0A7M4DIA2</accession>
<dbReference type="AlphaFoldDB" id="A0A7M4DIA2"/>
<dbReference type="EMBL" id="CACRYJ010000025">
    <property type="protein sequence ID" value="VZO36670.1"/>
    <property type="molecule type" value="Genomic_DNA"/>
</dbReference>